<comment type="caution">
    <text evidence="2">The sequence shown here is derived from an EMBL/GenBank/DDBJ whole genome shotgun (WGS) entry which is preliminary data.</text>
</comment>
<keyword evidence="1" id="KW-0472">Membrane</keyword>
<keyword evidence="1" id="KW-0812">Transmembrane</keyword>
<reference evidence="2 3" key="1">
    <citation type="submission" date="2021-01" db="EMBL/GenBank/DDBJ databases">
        <title>Actinoplanes sp. nov. LDG1-06 isolated from lichen.</title>
        <authorList>
            <person name="Saeng-In P."/>
            <person name="Phongsopitanun W."/>
            <person name="Kanchanasin P."/>
            <person name="Yuki M."/>
            <person name="Kudo T."/>
            <person name="Ohkuma M."/>
            <person name="Tanasupawat S."/>
        </authorList>
    </citation>
    <scope>NUCLEOTIDE SEQUENCE [LARGE SCALE GENOMIC DNA]</scope>
    <source>
        <strain evidence="2 3">LDG1-06</strain>
    </source>
</reference>
<dbReference type="Proteomes" id="UP000632138">
    <property type="component" value="Unassembled WGS sequence"/>
</dbReference>
<name>A0ABS2AIH4_9ACTN</name>
<dbReference type="RefSeq" id="WP_203379584.1">
    <property type="nucleotide sequence ID" value="NZ_JAENHP010000011.1"/>
</dbReference>
<evidence type="ECO:0008006" key="4">
    <source>
        <dbReference type="Google" id="ProtNLM"/>
    </source>
</evidence>
<keyword evidence="1" id="KW-1133">Transmembrane helix</keyword>
<keyword evidence="3" id="KW-1185">Reference proteome</keyword>
<feature type="transmembrane region" description="Helical" evidence="1">
    <location>
        <begin position="14"/>
        <end position="35"/>
    </location>
</feature>
<sequence length="214" mass="22551">MFVFGEEGAPSRRFGPVTILVLLVVTAGAVAAVLWSPQPRRQAAPARSAQPAPGCPLGDGLTVSTYADENGEPIDPKALDDYLLRWEADQCGPEVAADPARLQLAASWVVSTQAGKINTGLNAVLCPLPESCSRRRSAAGEDVDVVRAALRKMGYPAAEVRRPQEGDGVPYDSVVYGIPLDRSACLVSYVRMGSGVVSLPPVGRLRTGGCLRPV</sequence>
<evidence type="ECO:0000256" key="1">
    <source>
        <dbReference type="SAM" id="Phobius"/>
    </source>
</evidence>
<dbReference type="EMBL" id="JAENHP010000011">
    <property type="protein sequence ID" value="MBM2619593.1"/>
    <property type="molecule type" value="Genomic_DNA"/>
</dbReference>
<evidence type="ECO:0000313" key="2">
    <source>
        <dbReference type="EMBL" id="MBM2619593.1"/>
    </source>
</evidence>
<organism evidence="2 3">
    <name type="scientific">Paractinoplanes ovalisporus</name>
    <dbReference type="NCBI Taxonomy" id="2810368"/>
    <lineage>
        <taxon>Bacteria</taxon>
        <taxon>Bacillati</taxon>
        <taxon>Actinomycetota</taxon>
        <taxon>Actinomycetes</taxon>
        <taxon>Micromonosporales</taxon>
        <taxon>Micromonosporaceae</taxon>
        <taxon>Paractinoplanes</taxon>
    </lineage>
</organism>
<evidence type="ECO:0000313" key="3">
    <source>
        <dbReference type="Proteomes" id="UP000632138"/>
    </source>
</evidence>
<accession>A0ABS2AIH4</accession>
<protein>
    <recommendedName>
        <fullName evidence="4">PASTA domain-containing protein</fullName>
    </recommendedName>
</protein>
<proteinExistence type="predicted"/>
<gene>
    <name evidence="2" type="ORF">JIG36_29020</name>
</gene>